<dbReference type="InterPro" id="IPR028082">
    <property type="entry name" value="Peripla_BP_I"/>
</dbReference>
<evidence type="ECO:0000259" key="17">
    <source>
        <dbReference type="SMART" id="SM00918"/>
    </source>
</evidence>
<dbReference type="GO" id="GO:0045211">
    <property type="term" value="C:postsynaptic membrane"/>
    <property type="evidence" value="ECO:0007669"/>
    <property type="project" value="UniProtKB-SubCell"/>
</dbReference>
<dbReference type="SUPFAM" id="SSF53850">
    <property type="entry name" value="Periplasmic binding protein-like II"/>
    <property type="match status" value="1"/>
</dbReference>
<keyword evidence="10" id="KW-0628">Postsynaptic cell membrane</keyword>
<comment type="subcellular location">
    <subcellularLocation>
        <location evidence="1">Membrane</location>
        <topology evidence="1">Multi-pass membrane protein</topology>
    </subcellularLocation>
    <subcellularLocation>
        <location evidence="13">Postsynaptic cell membrane</location>
    </subcellularLocation>
</comment>
<evidence type="ECO:0000256" key="15">
    <source>
        <dbReference type="SAM" id="SignalP"/>
    </source>
</evidence>
<evidence type="ECO:0000256" key="1">
    <source>
        <dbReference type="ARBA" id="ARBA00004141"/>
    </source>
</evidence>
<evidence type="ECO:0000313" key="18">
    <source>
        <dbReference type="EMBL" id="KAJ7387556.1"/>
    </source>
</evidence>
<reference evidence="18" key="1">
    <citation type="submission" date="2023-01" db="EMBL/GenBank/DDBJ databases">
        <title>Genome assembly of the deep-sea coral Lophelia pertusa.</title>
        <authorList>
            <person name="Herrera S."/>
            <person name="Cordes E."/>
        </authorList>
    </citation>
    <scope>NUCLEOTIDE SEQUENCE</scope>
    <source>
        <strain evidence="18">USNM1676648</strain>
        <tissue evidence="18">Polyp</tissue>
    </source>
</reference>
<dbReference type="Proteomes" id="UP001163046">
    <property type="component" value="Unassembled WGS sequence"/>
</dbReference>
<keyword evidence="7 14" id="KW-0472">Membrane</keyword>
<keyword evidence="11" id="KW-1071">Ligand-gated ion channel</keyword>
<evidence type="ECO:0000256" key="11">
    <source>
        <dbReference type="ARBA" id="ARBA00023286"/>
    </source>
</evidence>
<dbReference type="Gene3D" id="3.40.50.2300">
    <property type="match status" value="2"/>
</dbReference>
<keyword evidence="4 14" id="KW-1133">Transmembrane helix</keyword>
<dbReference type="FunFam" id="3.40.190.10:FF:000400">
    <property type="entry name" value="Predicted protein"/>
    <property type="match status" value="1"/>
</dbReference>
<evidence type="ECO:0000313" key="19">
    <source>
        <dbReference type="Proteomes" id="UP001163046"/>
    </source>
</evidence>
<evidence type="ECO:0000256" key="2">
    <source>
        <dbReference type="ARBA" id="ARBA00022448"/>
    </source>
</evidence>
<gene>
    <name evidence="18" type="ORF">OS493_000887</name>
</gene>
<dbReference type="Gene3D" id="3.40.190.10">
    <property type="entry name" value="Periplasmic binding protein-like II"/>
    <property type="match status" value="2"/>
</dbReference>
<evidence type="ECO:0000256" key="9">
    <source>
        <dbReference type="ARBA" id="ARBA00023180"/>
    </source>
</evidence>
<dbReference type="SUPFAM" id="SSF53822">
    <property type="entry name" value="Periplasmic binding protein-like I"/>
    <property type="match status" value="1"/>
</dbReference>
<keyword evidence="5" id="KW-0770">Synapse</keyword>
<feature type="domain" description="Ionotropic glutamate receptor L-glutamate and glycine-binding" evidence="17">
    <location>
        <begin position="463"/>
        <end position="525"/>
    </location>
</feature>
<comment type="caution">
    <text evidence="18">The sequence shown here is derived from an EMBL/GenBank/DDBJ whole genome shotgun (WGS) entry which is preliminary data.</text>
</comment>
<dbReference type="InterPro" id="IPR001320">
    <property type="entry name" value="Iontro_rcpt_C"/>
</dbReference>
<dbReference type="InterPro" id="IPR019594">
    <property type="entry name" value="Glu/Gly-bd"/>
</dbReference>
<dbReference type="SUPFAM" id="SSF81324">
    <property type="entry name" value="Voltage-gated potassium channels"/>
    <property type="match status" value="1"/>
</dbReference>
<feature type="signal peptide" evidence="15">
    <location>
        <begin position="1"/>
        <end position="23"/>
    </location>
</feature>
<dbReference type="OrthoDB" id="5984008at2759"/>
<organism evidence="18 19">
    <name type="scientific">Desmophyllum pertusum</name>
    <dbReference type="NCBI Taxonomy" id="174260"/>
    <lineage>
        <taxon>Eukaryota</taxon>
        <taxon>Metazoa</taxon>
        <taxon>Cnidaria</taxon>
        <taxon>Anthozoa</taxon>
        <taxon>Hexacorallia</taxon>
        <taxon>Scleractinia</taxon>
        <taxon>Caryophylliina</taxon>
        <taxon>Caryophylliidae</taxon>
        <taxon>Desmophyllum</taxon>
    </lineage>
</organism>
<keyword evidence="19" id="KW-1185">Reference proteome</keyword>
<sequence length="933" mass="104765">MRAITFILPVGLIVANFIQRVEASDFRFVIGVVYHPKDESIAIMLNKSADSINRTLTYTQSSDPKEKYPSMDVISIKANSAKDLLKIENLRKIACAIAIFDLSFGDHYTFAFAEVLSVPLFSFKHVLQDLSNDFFYSALPSYETYARAIVDVLEFCIGKKSTKRKQVAILFEDEYSTIATKVYSIAREMEKFTVDVIPELQMNDKNKLQRALDVLPKVRANYVLVICRPENLATIMEKSLRLGAINKESRWFTMDMDLNGNISKTCFKGLVGLQVNITHPDKAKSLKIHGKDTKQISEITYALVNDTVYAVVEAFKRNVQGIRKPKTTNCFEPGIGFTDSGKELLKNLNEKIKFNGISGLVSFDNETNSRRVERLDIVNVQVAKSDSENPESVLVNVGHWNDASGGQTAQKPVQINSLEDSIDWTGEFWEELQCLVKTKKKTKRTAKPLELRELRIVTIEDSPFCLKIANQTDRSKPQYEGFSIDLLDEIQNKLGFTYKLSTSEDGKMGSKSDGNWNGLIEYIVNKKADVAIGAITISAVRELDVDFSKPFMDFKVSLLMQKPEKEDVVGITFLIFCLDHFSPSGYRATTAISGEGDGDELNLFNSLWFAIGSILQQGADNTPRSASGRMLAGAFWFFTLILISTYTANLAAYFTAKNTKTSINSLEDLAKQKVIKYGVLNGGSLFTFFKQSEIETYQTMYHTMKTENTFVNSTKAGVDNVRAGGVDDADQFAYLTDGPYLDYYNRRNPCNTMMLENLLEAKSYGIALQRNSELTNQFSVAILELREEGIVDKLRKKWWDRRSECPDPKAKVSSAPMSISLDHMSGVFIVLAAGILVSIVFLLIERRCNNLRKLVNKSGSMTSVKEQMDQPAATQVYHRPLSDHGLETKTINNIDNRRNMDAKDGARARDSLNVPRMQSRLPNVYAGAPESNL</sequence>
<keyword evidence="3 14" id="KW-0812">Transmembrane</keyword>
<evidence type="ECO:0000256" key="10">
    <source>
        <dbReference type="ARBA" id="ARBA00023257"/>
    </source>
</evidence>
<dbReference type="SMART" id="SM00918">
    <property type="entry name" value="Lig_chan-Glu_bd"/>
    <property type="match status" value="1"/>
</dbReference>
<keyword evidence="15" id="KW-0732">Signal</keyword>
<proteinExistence type="predicted"/>
<evidence type="ECO:0000256" key="6">
    <source>
        <dbReference type="ARBA" id="ARBA00023065"/>
    </source>
</evidence>
<evidence type="ECO:0000256" key="8">
    <source>
        <dbReference type="ARBA" id="ARBA00023170"/>
    </source>
</evidence>
<keyword evidence="8" id="KW-0675">Receptor</keyword>
<feature type="chain" id="PRO_5040759352" evidence="15">
    <location>
        <begin position="24"/>
        <end position="933"/>
    </location>
</feature>
<feature type="transmembrane region" description="Helical" evidence="14">
    <location>
        <begin position="826"/>
        <end position="844"/>
    </location>
</feature>
<dbReference type="Pfam" id="PF01094">
    <property type="entry name" value="ANF_receptor"/>
    <property type="match status" value="1"/>
</dbReference>
<evidence type="ECO:0000256" key="12">
    <source>
        <dbReference type="ARBA" id="ARBA00023303"/>
    </source>
</evidence>
<dbReference type="PANTHER" id="PTHR18966">
    <property type="entry name" value="IONOTROPIC GLUTAMATE RECEPTOR"/>
    <property type="match status" value="1"/>
</dbReference>
<evidence type="ECO:0000256" key="4">
    <source>
        <dbReference type="ARBA" id="ARBA00022989"/>
    </source>
</evidence>
<evidence type="ECO:0000256" key="7">
    <source>
        <dbReference type="ARBA" id="ARBA00023136"/>
    </source>
</evidence>
<dbReference type="EMBL" id="MU825873">
    <property type="protein sequence ID" value="KAJ7387556.1"/>
    <property type="molecule type" value="Genomic_DNA"/>
</dbReference>
<dbReference type="InterPro" id="IPR015683">
    <property type="entry name" value="Ionotropic_Glu_rcpt"/>
</dbReference>
<feature type="transmembrane region" description="Helical" evidence="14">
    <location>
        <begin position="634"/>
        <end position="656"/>
    </location>
</feature>
<dbReference type="Gene3D" id="1.10.287.70">
    <property type="match status" value="1"/>
</dbReference>
<accession>A0A9W9ZTF0</accession>
<dbReference type="GO" id="GO:0015276">
    <property type="term" value="F:ligand-gated monoatomic ion channel activity"/>
    <property type="evidence" value="ECO:0007669"/>
    <property type="project" value="InterPro"/>
</dbReference>
<dbReference type="AlphaFoldDB" id="A0A9W9ZTF0"/>
<keyword evidence="6" id="KW-0406">Ion transport</keyword>
<keyword evidence="9" id="KW-0325">Glycoprotein</keyword>
<feature type="domain" description="Ionotropic glutamate receptor C-terminal" evidence="16">
    <location>
        <begin position="453"/>
        <end position="801"/>
    </location>
</feature>
<evidence type="ECO:0000256" key="5">
    <source>
        <dbReference type="ARBA" id="ARBA00023018"/>
    </source>
</evidence>
<keyword evidence="2" id="KW-0813">Transport</keyword>
<evidence type="ECO:0000256" key="3">
    <source>
        <dbReference type="ARBA" id="ARBA00022692"/>
    </source>
</evidence>
<keyword evidence="12" id="KW-0407">Ion channel</keyword>
<dbReference type="FunFam" id="1.10.287.70:FF:000143">
    <property type="entry name" value="Probable glutamate receptor"/>
    <property type="match status" value="1"/>
</dbReference>
<dbReference type="InterPro" id="IPR001828">
    <property type="entry name" value="ANF_lig-bd_rcpt"/>
</dbReference>
<evidence type="ECO:0000259" key="16">
    <source>
        <dbReference type="SMART" id="SM00079"/>
    </source>
</evidence>
<dbReference type="FunFam" id="3.40.190.10:FF:000024">
    <property type="entry name" value="Glutamate receptor, ionotropic, delta 1"/>
    <property type="match status" value="1"/>
</dbReference>
<evidence type="ECO:0000256" key="14">
    <source>
        <dbReference type="SAM" id="Phobius"/>
    </source>
</evidence>
<protein>
    <submittedName>
        <fullName evidence="18">Uncharacterized protein</fullName>
    </submittedName>
</protein>
<dbReference type="Pfam" id="PF00060">
    <property type="entry name" value="Lig_chan"/>
    <property type="match status" value="1"/>
</dbReference>
<evidence type="ECO:0000256" key="13">
    <source>
        <dbReference type="ARBA" id="ARBA00034100"/>
    </source>
</evidence>
<dbReference type="Pfam" id="PF10613">
    <property type="entry name" value="Lig_chan-Glu_bd"/>
    <property type="match status" value="1"/>
</dbReference>
<name>A0A9W9ZTF0_9CNID</name>
<dbReference type="SMART" id="SM00079">
    <property type="entry name" value="PBPe"/>
    <property type="match status" value="1"/>
</dbReference>